<comment type="caution">
    <text evidence="5">The sequence shown here is derived from an EMBL/GenBank/DDBJ whole genome shotgun (WGS) entry which is preliminary data.</text>
</comment>
<dbReference type="AlphaFoldDB" id="A0AAD8VY31"/>
<evidence type="ECO:0000256" key="2">
    <source>
        <dbReference type="ARBA" id="ARBA00022737"/>
    </source>
</evidence>
<organism evidence="5 6">
    <name type="scientific">Lolium multiflorum</name>
    <name type="common">Italian ryegrass</name>
    <name type="synonym">Lolium perenne subsp. multiflorum</name>
    <dbReference type="NCBI Taxonomy" id="4521"/>
    <lineage>
        <taxon>Eukaryota</taxon>
        <taxon>Viridiplantae</taxon>
        <taxon>Streptophyta</taxon>
        <taxon>Embryophyta</taxon>
        <taxon>Tracheophyta</taxon>
        <taxon>Spermatophyta</taxon>
        <taxon>Magnoliopsida</taxon>
        <taxon>Liliopsida</taxon>
        <taxon>Poales</taxon>
        <taxon>Poaceae</taxon>
        <taxon>BOP clade</taxon>
        <taxon>Pooideae</taxon>
        <taxon>Poodae</taxon>
        <taxon>Poeae</taxon>
        <taxon>Poeae Chloroplast Group 2 (Poeae type)</taxon>
        <taxon>Loliodinae</taxon>
        <taxon>Loliinae</taxon>
        <taxon>Lolium</taxon>
    </lineage>
</organism>
<feature type="domain" description="Gnk2-homologous" evidence="4">
    <location>
        <begin position="100"/>
        <end position="205"/>
    </location>
</feature>
<keyword evidence="2" id="KW-0677">Repeat</keyword>
<dbReference type="Proteomes" id="UP001231189">
    <property type="component" value="Unassembled WGS sequence"/>
</dbReference>
<name>A0AAD8VY31_LOLMU</name>
<keyword evidence="6" id="KW-1185">Reference proteome</keyword>
<evidence type="ECO:0000313" key="6">
    <source>
        <dbReference type="Proteomes" id="UP001231189"/>
    </source>
</evidence>
<dbReference type="Gene3D" id="3.30.430.20">
    <property type="entry name" value="Gnk2 domain, C-X8-C-X2-C motif"/>
    <property type="match status" value="2"/>
</dbReference>
<dbReference type="PROSITE" id="PS51473">
    <property type="entry name" value="GNK2"/>
    <property type="match status" value="2"/>
</dbReference>
<evidence type="ECO:0000256" key="3">
    <source>
        <dbReference type="SAM" id="MobiDB-lite"/>
    </source>
</evidence>
<dbReference type="PANTHER" id="PTHR32099:SF102">
    <property type="entry name" value="OS12G0608700 PROTEIN"/>
    <property type="match status" value="1"/>
</dbReference>
<dbReference type="Pfam" id="PF01657">
    <property type="entry name" value="Stress-antifung"/>
    <property type="match status" value="1"/>
</dbReference>
<evidence type="ECO:0000313" key="5">
    <source>
        <dbReference type="EMBL" id="KAK1626584.1"/>
    </source>
</evidence>
<evidence type="ECO:0000256" key="1">
    <source>
        <dbReference type="ARBA" id="ARBA00022729"/>
    </source>
</evidence>
<dbReference type="InterPro" id="IPR002902">
    <property type="entry name" value="GNK2"/>
</dbReference>
<protein>
    <recommendedName>
        <fullName evidence="4">Gnk2-homologous domain-containing protein</fullName>
    </recommendedName>
</protein>
<dbReference type="PANTHER" id="PTHR32099">
    <property type="entry name" value="CYSTEINE-RICH REPEAT SECRETORY PROTEIN"/>
    <property type="match status" value="1"/>
</dbReference>
<proteinExistence type="predicted"/>
<dbReference type="EMBL" id="JAUUTY010000005">
    <property type="protein sequence ID" value="KAK1626584.1"/>
    <property type="molecule type" value="Genomic_DNA"/>
</dbReference>
<evidence type="ECO:0000259" key="4">
    <source>
        <dbReference type="PROSITE" id="PS51473"/>
    </source>
</evidence>
<sequence length="240" mass="27038">MAAAQNGGFFNGTVGAEVDEVFGLVMCYTDAPDTECVDCLTRAPEGIMKLCPHSRTVRAVYGACTLRYSNELFFFVADLAIEHHHVQQISPYYSDAVLFNKNSDAVTIAAYLVDIAGMSRTRFELFRRLTERARLLAGRVAWDNQRFTDAQEMNAGVQCTRDLPASECMRCLSNFTDQLPRLLPTNSSSAIKGYSCYLIYFITTKKPLVRDLVNRWDSESYETSSDQAAKESERSIERQK</sequence>
<feature type="compositionally biased region" description="Basic and acidic residues" evidence="3">
    <location>
        <begin position="228"/>
        <end position="240"/>
    </location>
</feature>
<feature type="domain" description="Gnk2-homologous" evidence="4">
    <location>
        <begin position="1"/>
        <end position="73"/>
    </location>
</feature>
<gene>
    <name evidence="5" type="ORF">QYE76_000899</name>
</gene>
<dbReference type="InterPro" id="IPR038408">
    <property type="entry name" value="GNK2_sf"/>
</dbReference>
<reference evidence="5" key="1">
    <citation type="submission" date="2023-07" db="EMBL/GenBank/DDBJ databases">
        <title>A chromosome-level genome assembly of Lolium multiflorum.</title>
        <authorList>
            <person name="Chen Y."/>
            <person name="Copetti D."/>
            <person name="Kolliker R."/>
            <person name="Studer B."/>
        </authorList>
    </citation>
    <scope>NUCLEOTIDE SEQUENCE</scope>
    <source>
        <strain evidence="5">02402/16</strain>
        <tissue evidence="5">Leaf</tissue>
    </source>
</reference>
<accession>A0AAD8VY31</accession>
<dbReference type="CDD" id="cd23509">
    <property type="entry name" value="Gnk2-like"/>
    <property type="match status" value="2"/>
</dbReference>
<feature type="region of interest" description="Disordered" evidence="3">
    <location>
        <begin position="219"/>
        <end position="240"/>
    </location>
</feature>
<keyword evidence="1" id="KW-0732">Signal</keyword>